<proteinExistence type="predicted"/>
<reference evidence="2 3" key="1">
    <citation type="submission" date="2020-12" db="EMBL/GenBank/DDBJ databases">
        <title>Halosimplex halophilum sp. nov. and Halosimplex salinum sp. nov., two new members of the genus Halosimplex.</title>
        <authorList>
            <person name="Cui H.L."/>
        </authorList>
    </citation>
    <scope>NUCLEOTIDE SEQUENCE [LARGE SCALE GENOMIC DNA]</scope>
    <source>
        <strain evidence="2 3">YGH94</strain>
    </source>
</reference>
<feature type="transmembrane region" description="Helical" evidence="1">
    <location>
        <begin position="45"/>
        <end position="64"/>
    </location>
</feature>
<protein>
    <submittedName>
        <fullName evidence="2">Uncharacterized protein</fullName>
    </submittedName>
</protein>
<accession>A0A7T3G1B5</accession>
<keyword evidence="1" id="KW-0472">Membrane</keyword>
<keyword evidence="1" id="KW-0812">Transmembrane</keyword>
<evidence type="ECO:0000256" key="1">
    <source>
        <dbReference type="SAM" id="Phobius"/>
    </source>
</evidence>
<organism evidence="2 3">
    <name type="scientific">Halosimplex litoreum</name>
    <dbReference type="NCBI Taxonomy" id="1198301"/>
    <lineage>
        <taxon>Archaea</taxon>
        <taxon>Methanobacteriati</taxon>
        <taxon>Methanobacteriota</taxon>
        <taxon>Stenosarchaea group</taxon>
        <taxon>Halobacteria</taxon>
        <taxon>Halobacteriales</taxon>
        <taxon>Haloarculaceae</taxon>
        <taxon>Halosimplex</taxon>
    </lineage>
</organism>
<dbReference type="AlphaFoldDB" id="A0A7T3G1B5"/>
<dbReference type="RefSeq" id="WP_198063265.1">
    <property type="nucleotide sequence ID" value="NZ_CP065856.1"/>
</dbReference>
<dbReference type="Proteomes" id="UP000595001">
    <property type="component" value="Chromosome"/>
</dbReference>
<keyword evidence="3" id="KW-1185">Reference proteome</keyword>
<dbReference type="GeneID" id="60588379"/>
<sequence>MSDWDDADNLATAVAILGATGVLLTMTSSIGDTSTVQMVAWATDVIRTIAVPSFGLIILFWFLLKAEPLIDAFADW</sequence>
<name>A0A7T3G1B5_9EURY</name>
<feature type="transmembrane region" description="Helical" evidence="1">
    <location>
        <begin position="12"/>
        <end position="33"/>
    </location>
</feature>
<keyword evidence="1" id="KW-1133">Transmembrane helix</keyword>
<dbReference type="EMBL" id="CP065856">
    <property type="protein sequence ID" value="QPV64496.1"/>
    <property type="molecule type" value="Genomic_DNA"/>
</dbReference>
<dbReference type="KEGG" id="hlt:I7X12_07760"/>
<evidence type="ECO:0000313" key="2">
    <source>
        <dbReference type="EMBL" id="QPV64496.1"/>
    </source>
</evidence>
<gene>
    <name evidence="2" type="ORF">I7X12_07760</name>
</gene>
<evidence type="ECO:0000313" key="3">
    <source>
        <dbReference type="Proteomes" id="UP000595001"/>
    </source>
</evidence>